<sequence length="129" mass="13278">MDPVTVILTALVAGTSSAAVQESSRALCGAVRNRLTRGRDTHGQDATDPADPAALEAYLQDPAGQHERLARALAKAGAGRDAELIEAARRVLATTHPGAAGSVGAYLADLREARGVVVGDHASQTNHFS</sequence>
<name>A0ABT6HHA4_9ACTN</name>
<gene>
    <name evidence="1" type="ORF">QCN29_00195</name>
</gene>
<dbReference type="RefSeq" id="WP_279925369.1">
    <property type="nucleotide sequence ID" value="NZ_JARWBG010000001.1"/>
</dbReference>
<evidence type="ECO:0000313" key="2">
    <source>
        <dbReference type="Proteomes" id="UP001223144"/>
    </source>
</evidence>
<dbReference type="EMBL" id="JARWBG010000001">
    <property type="protein sequence ID" value="MDH2387229.1"/>
    <property type="molecule type" value="Genomic_DNA"/>
</dbReference>
<accession>A0ABT6HHA4</accession>
<organism evidence="1 2">
    <name type="scientific">Streptomyces chengmaiensis</name>
    <dbReference type="NCBI Taxonomy" id="3040919"/>
    <lineage>
        <taxon>Bacteria</taxon>
        <taxon>Bacillati</taxon>
        <taxon>Actinomycetota</taxon>
        <taxon>Actinomycetes</taxon>
        <taxon>Kitasatosporales</taxon>
        <taxon>Streptomycetaceae</taxon>
        <taxon>Streptomyces</taxon>
    </lineage>
</organism>
<proteinExistence type="predicted"/>
<keyword evidence="2" id="KW-1185">Reference proteome</keyword>
<reference evidence="1 2" key="1">
    <citation type="submission" date="2023-04" db="EMBL/GenBank/DDBJ databases">
        <title>Streptomyces chengmaiensis sp. nov. isolated from the stem of mangrove plant in Hainan.</title>
        <authorList>
            <person name="Huang X."/>
            <person name="Zhou S."/>
            <person name="Chu X."/>
            <person name="Xie Y."/>
            <person name="Lin Y."/>
        </authorList>
    </citation>
    <scope>NUCLEOTIDE SEQUENCE [LARGE SCALE GENOMIC DNA]</scope>
    <source>
        <strain evidence="1 2">HNM0663</strain>
    </source>
</reference>
<evidence type="ECO:0000313" key="1">
    <source>
        <dbReference type="EMBL" id="MDH2387229.1"/>
    </source>
</evidence>
<protein>
    <submittedName>
        <fullName evidence="1">Uncharacterized protein</fullName>
    </submittedName>
</protein>
<dbReference type="Proteomes" id="UP001223144">
    <property type="component" value="Unassembled WGS sequence"/>
</dbReference>
<comment type="caution">
    <text evidence="1">The sequence shown here is derived from an EMBL/GenBank/DDBJ whole genome shotgun (WGS) entry which is preliminary data.</text>
</comment>